<dbReference type="Pfam" id="PF00202">
    <property type="entry name" value="Aminotran_3"/>
    <property type="match status" value="1"/>
</dbReference>
<dbReference type="PROSITE" id="PS00600">
    <property type="entry name" value="AA_TRANSFER_CLASS_3"/>
    <property type="match status" value="1"/>
</dbReference>
<dbReference type="Gene3D" id="3.90.1150.10">
    <property type="entry name" value="Aspartate Aminotransferase, domain 1"/>
    <property type="match status" value="1"/>
</dbReference>
<keyword evidence="5" id="KW-0032">Aminotransferase</keyword>
<dbReference type="KEGG" id="cmag:CBW24_15790"/>
<gene>
    <name evidence="5" type="ORF">CBW24_15790</name>
</gene>
<dbReference type="GO" id="GO:0030170">
    <property type="term" value="F:pyridoxal phosphate binding"/>
    <property type="evidence" value="ECO:0007669"/>
    <property type="project" value="InterPro"/>
</dbReference>
<evidence type="ECO:0000313" key="5">
    <source>
        <dbReference type="EMBL" id="ATI43609.1"/>
    </source>
</evidence>
<evidence type="ECO:0000256" key="3">
    <source>
        <dbReference type="ARBA" id="ARBA00022898"/>
    </source>
</evidence>
<dbReference type="SUPFAM" id="SSF53383">
    <property type="entry name" value="PLP-dependent transferases"/>
    <property type="match status" value="1"/>
</dbReference>
<evidence type="ECO:0000256" key="2">
    <source>
        <dbReference type="ARBA" id="ARBA00008954"/>
    </source>
</evidence>
<dbReference type="EMBL" id="CP021405">
    <property type="protein sequence ID" value="ATI43609.1"/>
    <property type="molecule type" value="Genomic_DNA"/>
</dbReference>
<dbReference type="GO" id="GO:0008483">
    <property type="term" value="F:transaminase activity"/>
    <property type="evidence" value="ECO:0007669"/>
    <property type="project" value="UniProtKB-KW"/>
</dbReference>
<dbReference type="CDD" id="cd00610">
    <property type="entry name" value="OAT_like"/>
    <property type="match status" value="1"/>
</dbReference>
<reference evidence="5 6" key="1">
    <citation type="submission" date="2017-05" db="EMBL/GenBank/DDBJ databases">
        <title>Comparative genomic and metabolic analysis of manganese-oxidizing mechanisms in Celeribater manganoxidans DY25T: its adaption to the environment of polymetallic nodule.</title>
        <authorList>
            <person name="Wang X."/>
        </authorList>
    </citation>
    <scope>NUCLEOTIDE SEQUENCE [LARGE SCALE GENOMIC DNA]</scope>
    <source>
        <strain evidence="5 6">DY25</strain>
        <plasmid evidence="6">pdy25-a</plasmid>
    </source>
</reference>
<sequence length="422" mass="44356">MTADHDLAARRDAALGRSYRLFYDRPVHPVRAEGVWLHDADGTAYLDCYNNVPCIGHCHPRVTQALATQAARLNTHTRYLDETIVAYAEDLLALLPPGLDRLNLTCTGSEANDLALRVAMQVTGGRGVVVTDWAYHGGTVAVAGISPSLVPQVPGHVRAVAPPNPRAQDMEAEAARFAQDVAAAFADLSAAGHAPCALVLDTILSSDGIIADPPGLLRGAEAAARSAGALVIADEVQAGFGRIGASFWGFARHGMQPDMVTLGKPMGAGHPIAGLVLRADLAEQFGRETRYFNTFGGNPVSCAVAQTVLDVLREEELPQNADRVGASLQAGLRDLATRHTEIADVRGAGLFIGVDIAVRDDPDRPDPARAAALVEGLKTRGVLLSTSARAGNVLKIRPPLVFSDAHAARLLDALAAELSALA</sequence>
<proteinExistence type="inferred from homology"/>
<name>A0A291M3U8_9RHOB</name>
<comment type="cofactor">
    <cofactor evidence="1">
        <name>pyridoxal 5'-phosphate</name>
        <dbReference type="ChEBI" id="CHEBI:597326"/>
    </cofactor>
</comment>
<evidence type="ECO:0000256" key="1">
    <source>
        <dbReference type="ARBA" id="ARBA00001933"/>
    </source>
</evidence>
<dbReference type="OrthoDB" id="9801834at2"/>
<keyword evidence="3 4" id="KW-0663">Pyridoxal phosphate</keyword>
<comment type="similarity">
    <text evidence="2 4">Belongs to the class-III pyridoxal-phosphate-dependent aminotransferase family.</text>
</comment>
<accession>A0A291M3U8</accession>
<protein>
    <submittedName>
        <fullName evidence="5">Aspartate aminotransferase family protein</fullName>
    </submittedName>
</protein>
<dbReference type="PANTHER" id="PTHR45688">
    <property type="match status" value="1"/>
</dbReference>
<keyword evidence="5" id="KW-0614">Plasmid</keyword>
<dbReference type="InterPro" id="IPR015424">
    <property type="entry name" value="PyrdxlP-dep_Trfase"/>
</dbReference>
<dbReference type="Gene3D" id="3.40.640.10">
    <property type="entry name" value="Type I PLP-dependent aspartate aminotransferase-like (Major domain)"/>
    <property type="match status" value="1"/>
</dbReference>
<dbReference type="RefSeq" id="WP_097374354.1">
    <property type="nucleotide sequence ID" value="NZ_CP021405.1"/>
</dbReference>
<dbReference type="PIRSF" id="PIRSF000521">
    <property type="entry name" value="Transaminase_4ab_Lys_Orn"/>
    <property type="match status" value="1"/>
</dbReference>
<keyword evidence="6" id="KW-1185">Reference proteome</keyword>
<dbReference type="PANTHER" id="PTHR45688:SF13">
    <property type="entry name" value="ALANINE--GLYOXYLATE AMINOTRANSFERASE 2-LIKE"/>
    <property type="match status" value="1"/>
</dbReference>
<evidence type="ECO:0000313" key="6">
    <source>
        <dbReference type="Proteomes" id="UP000219050"/>
    </source>
</evidence>
<dbReference type="AlphaFoldDB" id="A0A291M3U8"/>
<dbReference type="Proteomes" id="UP000219050">
    <property type="component" value="Plasmid pDY25-A"/>
</dbReference>
<dbReference type="InterPro" id="IPR005814">
    <property type="entry name" value="Aminotrans_3"/>
</dbReference>
<geneLocation type="plasmid" evidence="6">
    <name>pdy25-a</name>
</geneLocation>
<dbReference type="InterPro" id="IPR049704">
    <property type="entry name" value="Aminotrans_3_PPA_site"/>
</dbReference>
<dbReference type="InterPro" id="IPR015421">
    <property type="entry name" value="PyrdxlP-dep_Trfase_major"/>
</dbReference>
<keyword evidence="5" id="KW-0808">Transferase</keyword>
<evidence type="ECO:0000256" key="4">
    <source>
        <dbReference type="RuleBase" id="RU003560"/>
    </source>
</evidence>
<dbReference type="InterPro" id="IPR015422">
    <property type="entry name" value="PyrdxlP-dep_Trfase_small"/>
</dbReference>
<organism evidence="5 6">
    <name type="scientific">Pacificitalea manganoxidans</name>
    <dbReference type="NCBI Taxonomy" id="1411902"/>
    <lineage>
        <taxon>Bacteria</taxon>
        <taxon>Pseudomonadati</taxon>
        <taxon>Pseudomonadota</taxon>
        <taxon>Alphaproteobacteria</taxon>
        <taxon>Rhodobacterales</taxon>
        <taxon>Paracoccaceae</taxon>
        <taxon>Pacificitalea</taxon>
    </lineage>
</organism>